<dbReference type="GO" id="GO:0000976">
    <property type="term" value="F:transcription cis-regulatory region binding"/>
    <property type="evidence" value="ECO:0007669"/>
    <property type="project" value="TreeGrafter"/>
</dbReference>
<dbReference type="Proteomes" id="UP000321062">
    <property type="component" value="Chromosome"/>
</dbReference>
<dbReference type="AlphaFoldDB" id="A0A5B9DQK4"/>
<evidence type="ECO:0000313" key="5">
    <source>
        <dbReference type="EMBL" id="QEE21473.1"/>
    </source>
</evidence>
<evidence type="ECO:0000259" key="4">
    <source>
        <dbReference type="PROSITE" id="PS50932"/>
    </source>
</evidence>
<dbReference type="PROSITE" id="PS00356">
    <property type="entry name" value="HTH_LACI_1"/>
    <property type="match status" value="1"/>
</dbReference>
<proteinExistence type="predicted"/>
<dbReference type="PANTHER" id="PTHR30146">
    <property type="entry name" value="LACI-RELATED TRANSCRIPTIONAL REPRESSOR"/>
    <property type="match status" value="1"/>
</dbReference>
<evidence type="ECO:0000313" key="6">
    <source>
        <dbReference type="Proteomes" id="UP000321062"/>
    </source>
</evidence>
<dbReference type="Gene3D" id="1.10.260.40">
    <property type="entry name" value="lambda repressor-like DNA-binding domains"/>
    <property type="match status" value="1"/>
</dbReference>
<sequence>MLNSTGTSPKDLEIRWAARIGGAFAPVLVGIQPTLPLTRCIACILRHSWQCKGFHGLCKGLHRAIDSVFSAHCALCRDEAKREETEPDSPLAERQVQQQKLATIEDVAAIAGVSIATVSRAVNEPGKVADETRRRVNEAIARTGYTTNAMARSLRMRRSKMILILAPDVGDPNFSNILVGLETEASKRGYGVLIGNTQNDPTREADYLRFISSNQADGLILLTGHLPFGLSLDDPASRPPAMVAVNEPVPGDKVPFVGVDNFEGARIAAEHLISQGHRRIAFIGHSTSKMVNGLREGGYRKALSNFGIEIDPMLILDGDGTTESGRQAAEHMFVRDVLPTAFLCVNDATALGVIIALNARGYDLPRAFSIMGFDDISFASFVTPALTTMKQPRSKIGETAMHLLLAVVEGRQVEQRKVLLRSELILRNSVARLGSK</sequence>
<dbReference type="PRINTS" id="PR00036">
    <property type="entry name" value="HTHLACI"/>
</dbReference>
<evidence type="ECO:0000256" key="3">
    <source>
        <dbReference type="ARBA" id="ARBA00023163"/>
    </source>
</evidence>
<dbReference type="GO" id="GO:0003700">
    <property type="term" value="F:DNA-binding transcription factor activity"/>
    <property type="evidence" value="ECO:0007669"/>
    <property type="project" value="TreeGrafter"/>
</dbReference>
<name>A0A5B9DQK4_9HYPH</name>
<dbReference type="EMBL" id="CP041690">
    <property type="protein sequence ID" value="QEE21473.1"/>
    <property type="molecule type" value="Genomic_DNA"/>
</dbReference>
<dbReference type="OrthoDB" id="5171752at2"/>
<keyword evidence="3" id="KW-0804">Transcription</keyword>
<organism evidence="5 6">
    <name type="scientific">Paradevosia tibetensis</name>
    <dbReference type="NCBI Taxonomy" id="1447062"/>
    <lineage>
        <taxon>Bacteria</taxon>
        <taxon>Pseudomonadati</taxon>
        <taxon>Pseudomonadota</taxon>
        <taxon>Alphaproteobacteria</taxon>
        <taxon>Hyphomicrobiales</taxon>
        <taxon>Devosiaceae</taxon>
        <taxon>Paradevosia</taxon>
    </lineage>
</organism>
<dbReference type="CDD" id="cd01392">
    <property type="entry name" value="HTH_LacI"/>
    <property type="match status" value="1"/>
</dbReference>
<dbReference type="SUPFAM" id="SSF47413">
    <property type="entry name" value="lambda repressor-like DNA-binding domains"/>
    <property type="match status" value="1"/>
</dbReference>
<dbReference type="Pfam" id="PF13377">
    <property type="entry name" value="Peripla_BP_3"/>
    <property type="match status" value="1"/>
</dbReference>
<evidence type="ECO:0000256" key="2">
    <source>
        <dbReference type="ARBA" id="ARBA00023125"/>
    </source>
</evidence>
<accession>A0A5B9DQK4</accession>
<feature type="domain" description="HTH lacI-type" evidence="4">
    <location>
        <begin position="102"/>
        <end position="156"/>
    </location>
</feature>
<dbReference type="PANTHER" id="PTHR30146:SF109">
    <property type="entry name" value="HTH-TYPE TRANSCRIPTIONAL REGULATOR GALS"/>
    <property type="match status" value="1"/>
</dbReference>
<dbReference type="SMART" id="SM00354">
    <property type="entry name" value="HTH_LACI"/>
    <property type="match status" value="1"/>
</dbReference>
<reference evidence="5 6" key="1">
    <citation type="journal article" date="2015" name="Int. J. Syst. Evol. Microbiol.">
        <title>Youhaiella tibetensis gen. nov., sp. nov., isolated from subsurface sediment.</title>
        <authorList>
            <person name="Wang Y.X."/>
            <person name="Huang F.Q."/>
            <person name="Nogi Y."/>
            <person name="Pang S.J."/>
            <person name="Wang P.K."/>
            <person name="Lv J."/>
        </authorList>
    </citation>
    <scope>NUCLEOTIDE SEQUENCE [LARGE SCALE GENOMIC DNA]</scope>
    <source>
        <strain evidence="6">fig4</strain>
    </source>
</reference>
<keyword evidence="1" id="KW-0805">Transcription regulation</keyword>
<dbReference type="Gene3D" id="3.40.50.2300">
    <property type="match status" value="2"/>
</dbReference>
<dbReference type="PROSITE" id="PS50932">
    <property type="entry name" value="HTH_LACI_2"/>
    <property type="match status" value="1"/>
</dbReference>
<dbReference type="Pfam" id="PF00356">
    <property type="entry name" value="LacI"/>
    <property type="match status" value="1"/>
</dbReference>
<dbReference type="InterPro" id="IPR010982">
    <property type="entry name" value="Lambda_DNA-bd_dom_sf"/>
</dbReference>
<dbReference type="InterPro" id="IPR028082">
    <property type="entry name" value="Peripla_BP_I"/>
</dbReference>
<gene>
    <name evidence="5" type="ORF">FNA67_15320</name>
</gene>
<dbReference type="SUPFAM" id="SSF53822">
    <property type="entry name" value="Periplasmic binding protein-like I"/>
    <property type="match status" value="1"/>
</dbReference>
<keyword evidence="6" id="KW-1185">Reference proteome</keyword>
<protein>
    <submittedName>
        <fullName evidence="5">LacI family transcriptional regulator</fullName>
    </submittedName>
</protein>
<dbReference type="KEGG" id="yti:FNA67_15320"/>
<dbReference type="InterPro" id="IPR000843">
    <property type="entry name" value="HTH_LacI"/>
</dbReference>
<dbReference type="InterPro" id="IPR046335">
    <property type="entry name" value="LacI/GalR-like_sensor"/>
</dbReference>
<dbReference type="CDD" id="cd06284">
    <property type="entry name" value="PBP1_LacI-like"/>
    <property type="match status" value="1"/>
</dbReference>
<evidence type="ECO:0000256" key="1">
    <source>
        <dbReference type="ARBA" id="ARBA00023015"/>
    </source>
</evidence>
<keyword evidence="2" id="KW-0238">DNA-binding</keyword>